<dbReference type="InterPro" id="IPR013196">
    <property type="entry name" value="HTH_11"/>
</dbReference>
<proteinExistence type="predicted"/>
<reference evidence="3" key="1">
    <citation type="submission" date="2023-09" db="EMBL/GenBank/DDBJ databases">
        <title>Undibacterium sp. 20NA77.5 isolated from freshwater.</title>
        <authorList>
            <person name="Le V."/>
            <person name="Ko S.-R."/>
            <person name="Ahn C.-Y."/>
            <person name="Oh H.-M."/>
        </authorList>
    </citation>
    <scope>NUCLEOTIDE SEQUENCE</scope>
    <source>
        <strain evidence="3">20NA77.5</strain>
    </source>
</reference>
<dbReference type="InterPro" id="IPR051534">
    <property type="entry name" value="CBASS_pafABC_assoc_protein"/>
</dbReference>
<dbReference type="EMBL" id="CP133720">
    <property type="protein sequence ID" value="WMW79648.1"/>
    <property type="molecule type" value="Genomic_DNA"/>
</dbReference>
<feature type="domain" description="Helix-turn-helix type 11" evidence="1">
    <location>
        <begin position="6"/>
        <end position="59"/>
    </location>
</feature>
<accession>A0ABY9RFM5</accession>
<dbReference type="InterPro" id="IPR026881">
    <property type="entry name" value="WYL_dom"/>
</dbReference>
<dbReference type="PANTHER" id="PTHR34580">
    <property type="match status" value="1"/>
</dbReference>
<gene>
    <name evidence="3" type="ORF">RF679_13435</name>
</gene>
<dbReference type="PROSITE" id="PS52050">
    <property type="entry name" value="WYL"/>
    <property type="match status" value="1"/>
</dbReference>
<evidence type="ECO:0000313" key="4">
    <source>
        <dbReference type="Proteomes" id="UP001181355"/>
    </source>
</evidence>
<protein>
    <submittedName>
        <fullName evidence="3">YafY family protein</fullName>
    </submittedName>
</protein>
<dbReference type="Gene3D" id="1.10.10.10">
    <property type="entry name" value="Winged helix-like DNA-binding domain superfamily/Winged helix DNA-binding domain"/>
    <property type="match status" value="1"/>
</dbReference>
<dbReference type="InterPro" id="IPR036390">
    <property type="entry name" value="WH_DNA-bd_sf"/>
</dbReference>
<name>A0ABY9RFM5_9BURK</name>
<dbReference type="InterPro" id="IPR036388">
    <property type="entry name" value="WH-like_DNA-bd_sf"/>
</dbReference>
<feature type="domain" description="WYL" evidence="2">
    <location>
        <begin position="138"/>
        <end position="203"/>
    </location>
</feature>
<organism evidence="3 4">
    <name type="scientific">Undibacterium cyanobacteriorum</name>
    <dbReference type="NCBI Taxonomy" id="3073561"/>
    <lineage>
        <taxon>Bacteria</taxon>
        <taxon>Pseudomonadati</taxon>
        <taxon>Pseudomonadota</taxon>
        <taxon>Betaproteobacteria</taxon>
        <taxon>Burkholderiales</taxon>
        <taxon>Oxalobacteraceae</taxon>
        <taxon>Undibacterium</taxon>
    </lineage>
</organism>
<dbReference type="SUPFAM" id="SSF46785">
    <property type="entry name" value="Winged helix' DNA-binding domain"/>
    <property type="match status" value="1"/>
</dbReference>
<evidence type="ECO:0000313" key="3">
    <source>
        <dbReference type="EMBL" id="WMW79648.1"/>
    </source>
</evidence>
<sequence>MNKNERLLQIITLLKANRGAVRAEDIAQQMRCSVRTIYRDMQSLSAAGMYIEGEAGVGFTLRGENYLPPLMFNNEEMLAILIGSKMVQAFTDPKLAQSAQFAEQKIRAILPERLKQQCENLPYRIPVTENQATIRQTHGQVRQACEMQTKLQILYRNEKDQLSQRIVWPLGIMGLTGKWVLVGWCELRGDYRNFRFDRIEDIQNTSDSFTPTKAISLDHYYRVVLGIQ</sequence>
<dbReference type="Pfam" id="PF08279">
    <property type="entry name" value="HTH_11"/>
    <property type="match status" value="1"/>
</dbReference>
<dbReference type="RefSeq" id="WP_309481143.1">
    <property type="nucleotide sequence ID" value="NZ_CP133720.1"/>
</dbReference>
<keyword evidence="4" id="KW-1185">Reference proteome</keyword>
<dbReference type="Pfam" id="PF13280">
    <property type="entry name" value="WYL"/>
    <property type="match status" value="1"/>
</dbReference>
<evidence type="ECO:0000259" key="2">
    <source>
        <dbReference type="Pfam" id="PF13280"/>
    </source>
</evidence>
<evidence type="ECO:0000259" key="1">
    <source>
        <dbReference type="Pfam" id="PF08279"/>
    </source>
</evidence>
<dbReference type="PANTHER" id="PTHR34580:SF3">
    <property type="entry name" value="PROTEIN PAFB"/>
    <property type="match status" value="1"/>
</dbReference>
<dbReference type="Proteomes" id="UP001181355">
    <property type="component" value="Chromosome"/>
</dbReference>